<dbReference type="EMBL" id="JBIRUQ010000013">
    <property type="protein sequence ID" value="MFI1465100.1"/>
    <property type="molecule type" value="Genomic_DNA"/>
</dbReference>
<proteinExistence type="predicted"/>
<dbReference type="Proteomes" id="UP001611263">
    <property type="component" value="Unassembled WGS sequence"/>
</dbReference>
<dbReference type="InterPro" id="IPR024983">
    <property type="entry name" value="CHAT_dom"/>
</dbReference>
<evidence type="ECO:0000313" key="2">
    <source>
        <dbReference type="EMBL" id="MFI1465100.1"/>
    </source>
</evidence>
<sequence length="420" mass="45065">MSRRNRRPPPVDTRVVQGPLSGQPCVQLKFVDAGELYLTWRWEHAPEQPRACMIPRDQVQPALDELELAVPSPWPGENVRAALERAFTGPFGNPDREAELTARLAGPLIPFPLAAELNELLGRGIRPHMRIQPSASLGRVPWEALFVDEGRRMVHEAEVSVLQPAGVRNSPGRIVSPYDPAGAVVTVIDPPVPGRVLAPVLRPEWADTPVSEVLSRLGDRRLGAEPAVGGTIDRTALRTVLTGASRLLYVGHVSSAQYGLDVRMHLSDTADTPGRADPIGRHRPLTAADIAFGHADEGPWRIPARVAMIACDSGGDMRFAEPTALVSVMVRGGAEYVTAARWTLPTDTGFALVAGTGVPAFSSAVNAVDAGHEAADPVAALGAWQRAQAECWAHSGSLEYSPLVWGAFSTTWAPPRIMAT</sequence>
<evidence type="ECO:0000259" key="1">
    <source>
        <dbReference type="Pfam" id="PF12770"/>
    </source>
</evidence>
<organism evidence="2 3">
    <name type="scientific">Nocardia carnea</name>
    <dbReference type="NCBI Taxonomy" id="37328"/>
    <lineage>
        <taxon>Bacteria</taxon>
        <taxon>Bacillati</taxon>
        <taxon>Actinomycetota</taxon>
        <taxon>Actinomycetes</taxon>
        <taxon>Mycobacteriales</taxon>
        <taxon>Nocardiaceae</taxon>
        <taxon>Nocardia</taxon>
    </lineage>
</organism>
<gene>
    <name evidence="2" type="ORF">ACH4WX_30685</name>
</gene>
<comment type="caution">
    <text evidence="2">The sequence shown here is derived from an EMBL/GenBank/DDBJ whole genome shotgun (WGS) entry which is preliminary data.</text>
</comment>
<dbReference type="GeneID" id="93508386"/>
<reference evidence="2 3" key="1">
    <citation type="submission" date="2024-10" db="EMBL/GenBank/DDBJ databases">
        <title>The Natural Products Discovery Center: Release of the First 8490 Sequenced Strains for Exploring Actinobacteria Biosynthetic Diversity.</title>
        <authorList>
            <person name="Kalkreuter E."/>
            <person name="Kautsar S.A."/>
            <person name="Yang D."/>
            <person name="Bader C.D."/>
            <person name="Teijaro C.N."/>
            <person name="Fluegel L."/>
            <person name="Davis C.M."/>
            <person name="Simpson J.R."/>
            <person name="Lauterbach L."/>
            <person name="Steele A.D."/>
            <person name="Gui C."/>
            <person name="Meng S."/>
            <person name="Li G."/>
            <person name="Viehrig K."/>
            <person name="Ye F."/>
            <person name="Su P."/>
            <person name="Kiefer A.F."/>
            <person name="Nichols A."/>
            <person name="Cepeda A.J."/>
            <person name="Yan W."/>
            <person name="Fan B."/>
            <person name="Jiang Y."/>
            <person name="Adhikari A."/>
            <person name="Zheng C.-J."/>
            <person name="Schuster L."/>
            <person name="Cowan T.M."/>
            <person name="Smanski M.J."/>
            <person name="Chevrette M.G."/>
            <person name="De Carvalho L.P.S."/>
            <person name="Shen B."/>
        </authorList>
    </citation>
    <scope>NUCLEOTIDE SEQUENCE [LARGE SCALE GENOMIC DNA]</scope>
    <source>
        <strain evidence="2 3">NPDC020568</strain>
    </source>
</reference>
<evidence type="ECO:0000313" key="3">
    <source>
        <dbReference type="Proteomes" id="UP001611263"/>
    </source>
</evidence>
<name>A0ABW7TWA0_9NOCA</name>
<protein>
    <submittedName>
        <fullName evidence="2">CHAT domain-containing protein</fullName>
    </submittedName>
</protein>
<feature type="domain" description="CHAT" evidence="1">
    <location>
        <begin position="103"/>
        <end position="408"/>
    </location>
</feature>
<accession>A0ABW7TWA0</accession>
<dbReference type="Pfam" id="PF12770">
    <property type="entry name" value="CHAT"/>
    <property type="match status" value="1"/>
</dbReference>
<keyword evidence="3" id="KW-1185">Reference proteome</keyword>
<dbReference type="RefSeq" id="WP_157170451.1">
    <property type="nucleotide sequence ID" value="NZ_JBIRUQ010000013.1"/>
</dbReference>